<gene>
    <name evidence="1" type="ORF">SAMN04488529_105221</name>
</gene>
<organism evidence="1 2">
    <name type="scientific">Clostridium gasigenes</name>
    <dbReference type="NCBI Taxonomy" id="94869"/>
    <lineage>
        <taxon>Bacteria</taxon>
        <taxon>Bacillati</taxon>
        <taxon>Bacillota</taxon>
        <taxon>Clostridia</taxon>
        <taxon>Eubacteriales</taxon>
        <taxon>Clostridiaceae</taxon>
        <taxon>Clostridium</taxon>
    </lineage>
</organism>
<dbReference type="AlphaFoldDB" id="A0A1H0STM2"/>
<protein>
    <recommendedName>
        <fullName evidence="3">Prepilin-type N-terminal cleavage/methylation domain-containing protein</fullName>
    </recommendedName>
</protein>
<dbReference type="EMBL" id="FNJM01000005">
    <property type="protein sequence ID" value="SDP45122.1"/>
    <property type="molecule type" value="Genomic_DNA"/>
</dbReference>
<proteinExistence type="predicted"/>
<evidence type="ECO:0008006" key="3">
    <source>
        <dbReference type="Google" id="ProtNLM"/>
    </source>
</evidence>
<sequence>MAKKSTGFTIIELIITLALTILTLGVIYTFFFSSNKTISTTELSLELQSEAEVIQKELIELSTQATEIVLINTSKSESINYKALNTEGKLDITSLQIKSYDDASSSDVLYNLKLVNKELKIQDKNGNDIKTLSKNVKAFKIRPLDINMVGSSVLDKEKANFKDSPGLEFTVDLETVKGYSKVEYTARAIAKFRNKE</sequence>
<reference evidence="1 2" key="1">
    <citation type="submission" date="2016-10" db="EMBL/GenBank/DDBJ databases">
        <authorList>
            <person name="de Groot N.N."/>
        </authorList>
    </citation>
    <scope>NUCLEOTIDE SEQUENCE [LARGE SCALE GENOMIC DNA]</scope>
    <source>
        <strain evidence="1 2">DSM 12272</strain>
    </source>
</reference>
<dbReference type="OrthoDB" id="1911215at2"/>
<keyword evidence="2" id="KW-1185">Reference proteome</keyword>
<evidence type="ECO:0000313" key="1">
    <source>
        <dbReference type="EMBL" id="SDP45122.1"/>
    </source>
</evidence>
<dbReference type="GeneID" id="65308696"/>
<evidence type="ECO:0000313" key="2">
    <source>
        <dbReference type="Proteomes" id="UP000198597"/>
    </source>
</evidence>
<name>A0A1H0STM2_9CLOT</name>
<dbReference type="RefSeq" id="WP_089969488.1">
    <property type="nucleotide sequence ID" value="NZ_CP071376.1"/>
</dbReference>
<dbReference type="STRING" id="94869.SAMN04488529_105221"/>
<accession>A0A1H0STM2</accession>
<dbReference type="Proteomes" id="UP000198597">
    <property type="component" value="Unassembled WGS sequence"/>
</dbReference>